<dbReference type="Ensembl" id="ENSPMRT00000027148.1">
    <property type="protein sequence ID" value="ENSPMRP00000025576.1"/>
    <property type="gene ID" value="ENSPMRG00000016557.1"/>
</dbReference>
<evidence type="ECO:0000256" key="4">
    <source>
        <dbReference type="RuleBase" id="RU003330"/>
    </source>
</evidence>
<accession>A0A670JMC8</accession>
<keyword evidence="2" id="KW-0547">Nucleotide-binding</keyword>
<keyword evidence="7" id="KW-1185">Reference proteome</keyword>
<dbReference type="SUPFAM" id="SSF52540">
    <property type="entry name" value="P-loop containing nucleoside triphosphate hydrolases"/>
    <property type="match status" value="1"/>
</dbReference>
<keyword evidence="3 4" id="KW-0418">Kinase</keyword>
<dbReference type="PRINTS" id="PR00094">
    <property type="entry name" value="ADENYLTKNASE"/>
</dbReference>
<dbReference type="InterPro" id="IPR033690">
    <property type="entry name" value="Adenylat_kinase_CS"/>
</dbReference>
<evidence type="ECO:0000256" key="1">
    <source>
        <dbReference type="ARBA" id="ARBA00022679"/>
    </source>
</evidence>
<sequence length="326" mass="36255">MLQAALSKVLTMERWHANKMLMVLMMEAGAQQHLKRFSASCSTCIVQLSFWIAGGPGSGKGTQSNRIASHFGFTCISVGEILRKQMIHHANSDRKWELIAKIIANGELAPPETTIEELKQQFIKQPDAKGFVVDGFPRDIGQVLTFEEQVGDRPGRVKETLGKPLPVIAEDTELDGPKWRNIEEKRKRRETLGTRMKPVSICSAPDIPWAAKRVRGWPPCLKPDTCLPSLADRLPRSCRLPGLPQPEAPAEAREACPGAGPPRRQSPCHWAQAGDIQAECATDSEVLPRKGNHCPGKDLPELSWLRCSKALGKRIGFHQDWRQSRN</sequence>
<evidence type="ECO:0000256" key="3">
    <source>
        <dbReference type="ARBA" id="ARBA00022777"/>
    </source>
</evidence>
<reference evidence="6" key="2">
    <citation type="submission" date="2025-09" db="UniProtKB">
        <authorList>
            <consortium name="Ensembl"/>
        </authorList>
    </citation>
    <scope>IDENTIFICATION</scope>
</reference>
<dbReference type="InterPro" id="IPR027417">
    <property type="entry name" value="P-loop_NTPase"/>
</dbReference>
<dbReference type="PANTHER" id="PTHR23359">
    <property type="entry name" value="NUCLEOTIDE KINASE"/>
    <property type="match status" value="1"/>
</dbReference>
<dbReference type="InterPro" id="IPR000850">
    <property type="entry name" value="Adenylat/UMP-CMP_kin"/>
</dbReference>
<feature type="region of interest" description="Disordered" evidence="5">
    <location>
        <begin position="242"/>
        <end position="266"/>
    </location>
</feature>
<keyword evidence="1 4" id="KW-0808">Transferase</keyword>
<dbReference type="AlphaFoldDB" id="A0A670JMC8"/>
<dbReference type="GeneTree" id="ENSGT00940000158325"/>
<organism evidence="6 7">
    <name type="scientific">Podarcis muralis</name>
    <name type="common">Wall lizard</name>
    <name type="synonym">Lacerta muralis</name>
    <dbReference type="NCBI Taxonomy" id="64176"/>
    <lineage>
        <taxon>Eukaryota</taxon>
        <taxon>Metazoa</taxon>
        <taxon>Chordata</taxon>
        <taxon>Craniata</taxon>
        <taxon>Vertebrata</taxon>
        <taxon>Euteleostomi</taxon>
        <taxon>Lepidosauria</taxon>
        <taxon>Squamata</taxon>
        <taxon>Bifurcata</taxon>
        <taxon>Unidentata</taxon>
        <taxon>Episquamata</taxon>
        <taxon>Laterata</taxon>
        <taxon>Lacertibaenia</taxon>
        <taxon>Lacertidae</taxon>
        <taxon>Podarcis</taxon>
    </lineage>
</organism>
<protein>
    <submittedName>
        <fullName evidence="6">Uncharacterized protein</fullName>
    </submittedName>
</protein>
<dbReference type="PROSITE" id="PS00113">
    <property type="entry name" value="ADENYLATE_KINASE"/>
    <property type="match status" value="1"/>
</dbReference>
<evidence type="ECO:0000313" key="7">
    <source>
        <dbReference type="Proteomes" id="UP000472272"/>
    </source>
</evidence>
<dbReference type="GO" id="GO:0005524">
    <property type="term" value="F:ATP binding"/>
    <property type="evidence" value="ECO:0007669"/>
    <property type="project" value="InterPro"/>
</dbReference>
<evidence type="ECO:0000256" key="2">
    <source>
        <dbReference type="ARBA" id="ARBA00022741"/>
    </source>
</evidence>
<name>A0A670JMC8_PODMU</name>
<dbReference type="CDD" id="cd01428">
    <property type="entry name" value="ADK"/>
    <property type="match status" value="1"/>
</dbReference>
<dbReference type="GO" id="GO:0006139">
    <property type="term" value="P:nucleobase-containing compound metabolic process"/>
    <property type="evidence" value="ECO:0007669"/>
    <property type="project" value="InterPro"/>
</dbReference>
<evidence type="ECO:0000313" key="6">
    <source>
        <dbReference type="Ensembl" id="ENSPMRP00000025576.1"/>
    </source>
</evidence>
<comment type="similarity">
    <text evidence="4">Belongs to the adenylate kinase family.</text>
</comment>
<proteinExistence type="inferred from homology"/>
<dbReference type="Proteomes" id="UP000472272">
    <property type="component" value="Unplaced"/>
</dbReference>
<dbReference type="Pfam" id="PF00406">
    <property type="entry name" value="ADK"/>
    <property type="match status" value="1"/>
</dbReference>
<reference evidence="6" key="1">
    <citation type="submission" date="2025-08" db="UniProtKB">
        <authorList>
            <consortium name="Ensembl"/>
        </authorList>
    </citation>
    <scope>IDENTIFICATION</scope>
</reference>
<dbReference type="GO" id="GO:0019205">
    <property type="term" value="F:nucleobase-containing compound kinase activity"/>
    <property type="evidence" value="ECO:0007669"/>
    <property type="project" value="InterPro"/>
</dbReference>
<evidence type="ECO:0000256" key="5">
    <source>
        <dbReference type="SAM" id="MobiDB-lite"/>
    </source>
</evidence>
<dbReference type="Gene3D" id="3.40.50.300">
    <property type="entry name" value="P-loop containing nucleotide triphosphate hydrolases"/>
    <property type="match status" value="1"/>
</dbReference>